<dbReference type="GO" id="GO:0030151">
    <property type="term" value="F:molybdenum ion binding"/>
    <property type="evidence" value="ECO:0007669"/>
    <property type="project" value="TreeGrafter"/>
</dbReference>
<dbReference type="STRING" id="1452487.AVW16_11175"/>
<dbReference type="GO" id="GO:0009055">
    <property type="term" value="F:electron transfer activity"/>
    <property type="evidence" value="ECO:0007669"/>
    <property type="project" value="TreeGrafter"/>
</dbReference>
<keyword evidence="9" id="KW-0808">Transferase</keyword>
<comment type="cofactor">
    <cofactor evidence="1">
        <name>Mo-bis(molybdopterin guanine dinucleotide)</name>
        <dbReference type="ChEBI" id="CHEBI:60539"/>
    </cofactor>
</comment>
<dbReference type="EMBL" id="LQQU01000017">
    <property type="protein sequence ID" value="KZE32930.1"/>
    <property type="molecule type" value="Genomic_DNA"/>
</dbReference>
<comment type="caution">
    <text evidence="9">The sequence shown here is derived from an EMBL/GenBank/DDBJ whole genome shotgun (WGS) entry which is preliminary data.</text>
</comment>
<dbReference type="Pfam" id="PF00384">
    <property type="entry name" value="Molybdopterin"/>
    <property type="match status" value="1"/>
</dbReference>
<feature type="domain" description="Molybdopterin dinucleotide-binding" evidence="7">
    <location>
        <begin position="882"/>
        <end position="963"/>
    </location>
</feature>
<evidence type="ECO:0000313" key="10">
    <source>
        <dbReference type="Proteomes" id="UP000076625"/>
    </source>
</evidence>
<dbReference type="InterPro" id="IPR050612">
    <property type="entry name" value="Prok_Mopterin_Oxidored"/>
</dbReference>
<dbReference type="AlphaFoldDB" id="A0A161SGZ7"/>
<dbReference type="SUPFAM" id="SSF50692">
    <property type="entry name" value="ADC-like"/>
    <property type="match status" value="1"/>
</dbReference>
<dbReference type="SUPFAM" id="SSF53706">
    <property type="entry name" value="Formate dehydrogenase/DMSO reductase, domains 1-3"/>
    <property type="match status" value="1"/>
</dbReference>
<reference evidence="10" key="1">
    <citation type="submission" date="2016-01" db="EMBL/GenBank/DDBJ databases">
        <title>Draft genome of Chromobacterium sp. F49.</title>
        <authorList>
            <person name="Hong K.W."/>
        </authorList>
    </citation>
    <scope>NUCLEOTIDE SEQUENCE [LARGE SCALE GENOMIC DNA]</scope>
    <source>
        <strain evidence="10">CN10</strain>
    </source>
</reference>
<name>A0A161SGZ7_9NEIS</name>
<dbReference type="GO" id="GO:0016491">
    <property type="term" value="F:oxidoreductase activity"/>
    <property type="evidence" value="ECO:0007669"/>
    <property type="project" value="UniProtKB-KW"/>
</dbReference>
<protein>
    <submittedName>
        <fullName evidence="9">Pyrogallol hydroxytransferase large subunit</fullName>
    </submittedName>
</protein>
<dbReference type="PANTHER" id="PTHR43742:SF10">
    <property type="entry name" value="TRIMETHYLAMINE-N-OXIDE REDUCTASE 2"/>
    <property type="match status" value="1"/>
</dbReference>
<evidence type="ECO:0000256" key="2">
    <source>
        <dbReference type="ARBA" id="ARBA00010312"/>
    </source>
</evidence>
<feature type="domain" description="Pyrogallol hydroxytransferase large subunit-like N-terminal" evidence="8">
    <location>
        <begin position="146"/>
        <end position="200"/>
    </location>
</feature>
<feature type="domain" description="Molybdopterin oxidoreductase" evidence="6">
    <location>
        <begin position="206"/>
        <end position="713"/>
    </location>
</feature>
<keyword evidence="10" id="KW-1185">Reference proteome</keyword>
<dbReference type="InterPro" id="IPR009010">
    <property type="entry name" value="Asp_de-COase-like_dom_sf"/>
</dbReference>
<dbReference type="GO" id="GO:0043546">
    <property type="term" value="F:molybdopterin cofactor binding"/>
    <property type="evidence" value="ECO:0007669"/>
    <property type="project" value="InterPro"/>
</dbReference>
<dbReference type="InterPro" id="IPR006657">
    <property type="entry name" value="MoPterin_dinucl-bd_dom"/>
</dbReference>
<evidence type="ECO:0000256" key="4">
    <source>
        <dbReference type="ARBA" id="ARBA00022723"/>
    </source>
</evidence>
<dbReference type="InterPro" id="IPR006655">
    <property type="entry name" value="Mopterin_OxRdtase_prok_CS"/>
</dbReference>
<keyword evidence="5" id="KW-0560">Oxidoreductase</keyword>
<dbReference type="InterPro" id="IPR006656">
    <property type="entry name" value="Mopterin_OxRdtase"/>
</dbReference>
<dbReference type="InterPro" id="IPR049032">
    <property type="entry name" value="AhtL-like_N"/>
</dbReference>
<dbReference type="Pfam" id="PF21423">
    <property type="entry name" value="AhtL-like_1st"/>
    <property type="match status" value="1"/>
</dbReference>
<evidence type="ECO:0000256" key="3">
    <source>
        <dbReference type="ARBA" id="ARBA00022505"/>
    </source>
</evidence>
<evidence type="ECO:0000259" key="8">
    <source>
        <dbReference type="Pfam" id="PF21423"/>
    </source>
</evidence>
<dbReference type="Gene3D" id="2.20.25.340">
    <property type="match status" value="1"/>
</dbReference>
<dbReference type="Gene3D" id="3.40.50.740">
    <property type="match status" value="2"/>
</dbReference>
<proteinExistence type="inferred from homology"/>
<dbReference type="GO" id="GO:0016740">
    <property type="term" value="F:transferase activity"/>
    <property type="evidence" value="ECO:0007669"/>
    <property type="project" value="UniProtKB-KW"/>
</dbReference>
<accession>A0A161SGZ7</accession>
<evidence type="ECO:0000313" key="9">
    <source>
        <dbReference type="EMBL" id="KZE32930.1"/>
    </source>
</evidence>
<evidence type="ECO:0000256" key="1">
    <source>
        <dbReference type="ARBA" id="ARBA00001942"/>
    </source>
</evidence>
<evidence type="ECO:0000256" key="5">
    <source>
        <dbReference type="ARBA" id="ARBA00023002"/>
    </source>
</evidence>
<keyword evidence="3" id="KW-0500">Molybdenum</keyword>
<dbReference type="PROSITE" id="PS00932">
    <property type="entry name" value="MOLYBDOPTERIN_PROK_3"/>
    <property type="match status" value="1"/>
</dbReference>
<gene>
    <name evidence="9" type="ORF">AVW16_11175</name>
</gene>
<dbReference type="Gene3D" id="2.40.40.20">
    <property type="match status" value="1"/>
</dbReference>
<dbReference type="Pfam" id="PF01568">
    <property type="entry name" value="Molydop_binding"/>
    <property type="match status" value="1"/>
</dbReference>
<dbReference type="OrthoDB" id="9810782at2"/>
<keyword evidence="4" id="KW-0479">Metal-binding</keyword>
<dbReference type="RefSeq" id="WP_066612015.1">
    <property type="nucleotide sequence ID" value="NZ_LQQU01000017.1"/>
</dbReference>
<evidence type="ECO:0000259" key="7">
    <source>
        <dbReference type="Pfam" id="PF01568"/>
    </source>
</evidence>
<dbReference type="GO" id="GO:0009061">
    <property type="term" value="P:anaerobic respiration"/>
    <property type="evidence" value="ECO:0007669"/>
    <property type="project" value="TreeGrafter"/>
</dbReference>
<dbReference type="GO" id="GO:0030288">
    <property type="term" value="C:outer membrane-bounded periplasmic space"/>
    <property type="evidence" value="ECO:0007669"/>
    <property type="project" value="TreeGrafter"/>
</dbReference>
<dbReference type="Proteomes" id="UP000076625">
    <property type="component" value="Unassembled WGS sequence"/>
</dbReference>
<sequence length="999" mass="111685">MKKLLLKTILFALPRVLGFTARKYPAFRTRLLQRNCTAYIGLQDGSIGRFLEIRGGKVMARAGKATDADVSMLFKDLPTALKFLMPNPDQGEIIHAAKNFKVVAKGPDQLVVWFMQTLNLSQTVGLEMGVAMRDGTRRYTTCTNGGPLFVYVKNGRIQRVTPLELDDKDAPSWELQARGKTFRPLRRALVAPHALSLKSLVYSDKRILQPMRRVDFDPDGERNPQNRGKSGYVPISWDEALDIVSKEIKRQKRVHGPGSITFPMSSHHSWGNVGYYLSSLMRFANLIGFTRVAANPDSWEGWYWGATHHFGNSMRIGVPAGYSTVEDCLKEAEMIVFWSCDPESTNGAYAGFEGTTRRLWAKELGIEFVHIDPHNNPTAQLLGGRWIPIRPQTDAALAIAIMYVWTVEGLYDKDYVAARTTGFDEWRAYLLGETDGIAKTPEWQEAETGVPAKDVRALARKWGNKKVYLATGMTGAGFGGAGRGATGQQWARCLIMMMAMQGWGKPGVNFGCLQIGTPVDHHFYFPGYADGGISGDLMWTGNAVNNYQRMPHILTMNPVKQLVPRQQLPDAIIDGHATGYIWDGMSQEAQFAPFTYPMPGYSPIHMIYRYGGSAFSTVTKSGRWIDAYRHDSIEFVVNQSIWMEGEAQFADVILPACTQLERWDIGEWCNSGGYAHHGYTLVNHRLVTLQHKCIEPLGESRSDYDIFTAILERLGLGGVFTEGCSELDWVKRMFDSSDLPERISWAEFCRKGYYVVPPERPELRAPVDMRWFAEDRRKDVPEPHPLPSQFADEFGKGLQTPSGKIEFVPEILKRHTRDNPERPALNRYIPSWEGLGTSELAAKYPLQMIATHSRYSFHTSSDGKSSVTSRVQDHRARIAGHDFWLLRISPADAVARGIAHRDLVKVWNDRGAVICAADVSALVVPGVVKSFEASAEFQLVEVAGEVVEIGGCMNMLTPDRPQTQGTSSMSPNSCLVQIEKWQGAEAFKHSRIEAGVAHD</sequence>
<dbReference type="Gene3D" id="3.40.228.10">
    <property type="entry name" value="Dimethylsulfoxide Reductase, domain 2"/>
    <property type="match status" value="1"/>
</dbReference>
<dbReference type="PANTHER" id="PTHR43742">
    <property type="entry name" value="TRIMETHYLAMINE-N-OXIDE REDUCTASE"/>
    <property type="match status" value="1"/>
</dbReference>
<comment type="similarity">
    <text evidence="2">Belongs to the prokaryotic molybdopterin-containing oxidoreductase family.</text>
</comment>
<evidence type="ECO:0000259" key="6">
    <source>
        <dbReference type="Pfam" id="PF00384"/>
    </source>
</evidence>
<organism evidence="9 10">
    <name type="scientific">Crenobacter luteus</name>
    <dbReference type="NCBI Taxonomy" id="1452487"/>
    <lineage>
        <taxon>Bacteria</taxon>
        <taxon>Pseudomonadati</taxon>
        <taxon>Pseudomonadota</taxon>
        <taxon>Betaproteobacteria</taxon>
        <taxon>Neisseriales</taxon>
        <taxon>Neisseriaceae</taxon>
        <taxon>Crenobacter</taxon>
    </lineage>
</organism>